<evidence type="ECO:0000313" key="3">
    <source>
        <dbReference type="Proteomes" id="UP000699865"/>
    </source>
</evidence>
<keyword evidence="1" id="KW-0732">Signal</keyword>
<evidence type="ECO:0000313" key="2">
    <source>
        <dbReference type="EMBL" id="MBU9834949.1"/>
    </source>
</evidence>
<dbReference type="Proteomes" id="UP000699865">
    <property type="component" value="Unassembled WGS sequence"/>
</dbReference>
<keyword evidence="3" id="KW-1185">Reference proteome</keyword>
<comment type="caution">
    <text evidence="2">The sequence shown here is derived from an EMBL/GenBank/DDBJ whole genome shotgun (WGS) entry which is preliminary data.</text>
</comment>
<reference evidence="2 3" key="1">
    <citation type="submission" date="2021-03" db="EMBL/GenBank/DDBJ databases">
        <title>Five novel Rahnella species.</title>
        <authorList>
            <person name="Brady C."/>
            <person name="Asselin J."/>
            <person name="Beer S."/>
            <person name="Bruberg M.B."/>
            <person name="Crampton B."/>
            <person name="Venter S."/>
            <person name="Arnold D."/>
            <person name="Denman S."/>
        </authorList>
    </citation>
    <scope>NUCLEOTIDE SEQUENCE [LARGE SCALE GENOMIC DNA]</scope>
    <source>
        <strain evidence="2 3">L72c</strain>
    </source>
</reference>
<proteinExistence type="predicted"/>
<name>A0ABS6L050_9GAMM</name>
<evidence type="ECO:0008006" key="4">
    <source>
        <dbReference type="Google" id="ProtNLM"/>
    </source>
</evidence>
<gene>
    <name evidence="2" type="ORF">J1786_09000</name>
</gene>
<feature type="signal peptide" evidence="1">
    <location>
        <begin position="1"/>
        <end position="21"/>
    </location>
</feature>
<organism evidence="2 3">
    <name type="scientific">Rahnella perminowiae</name>
    <dbReference type="NCBI Taxonomy" id="2816244"/>
    <lineage>
        <taxon>Bacteria</taxon>
        <taxon>Pseudomonadati</taxon>
        <taxon>Pseudomonadota</taxon>
        <taxon>Gammaproteobacteria</taxon>
        <taxon>Enterobacterales</taxon>
        <taxon>Yersiniaceae</taxon>
        <taxon>Rahnella</taxon>
    </lineage>
</organism>
<dbReference type="EMBL" id="JAFMOU010000065">
    <property type="protein sequence ID" value="MBU9834949.1"/>
    <property type="molecule type" value="Genomic_DNA"/>
</dbReference>
<protein>
    <recommendedName>
        <fullName evidence="4">Type IV pilus biogenesis protein PilP</fullName>
    </recommendedName>
</protein>
<sequence length="166" mass="18339">MQKRKIILTTLVALFSTSNFADEISTTGQNISPVPAPVQEHISRLMEEDMQFNQSQRLLSQQLVLAKLRLEMAKIKNEAAELNPVSAMPIMNDGPSGEEPKTESAPVDEPRVMMLSQIAGITKAAVSVGTKTVFVRIGEVFSANGKRYTVHQDKNGQHSYVQEISR</sequence>
<evidence type="ECO:0000256" key="1">
    <source>
        <dbReference type="SAM" id="SignalP"/>
    </source>
</evidence>
<dbReference type="RefSeq" id="WP_217138174.1">
    <property type="nucleotide sequence ID" value="NZ_JAFMOS010000334.1"/>
</dbReference>
<feature type="chain" id="PRO_5045246477" description="Type IV pilus biogenesis protein PilP" evidence="1">
    <location>
        <begin position="22"/>
        <end position="166"/>
    </location>
</feature>
<accession>A0ABS6L050</accession>